<name>A0A8S3TWT2_MYTED</name>
<sequence>MDIAIDFIEPRGIVETSTVRNDLQTEKLKSYADELKIRKEEKLKRKEQKKKDRKEKKLEKAERKKEEKQLQKNGKLDNTEIDVSFTTIKHSPDENISFLGSQNSGNDTISEIPSANLPSKEFSDNVKNEYVKNLIKNALEARKNSPEAKLSKPIPLSIVTSTKPNMLLSTLNSTTNTDSIAGRDELMTNVLNEPQVSPTTIEWTTRESNHQTTESTTTKERVTHAFSTLLPKIDKQTSKPIAISTTERTQHTFPQEGNENIMEKASVTKTREVTTVKLTTIKSTEEEKQPEIRTTNVTKTSTTIETTTEMKTLPEIKTINVTKQTTNVETITILPSTVSQQLGSTINNTSSTFTAKNVDTKVPDEEKDIKESSNTTMNNMPKEAHSGSGSVFIQENKNSNSTKADDIDIIIFPSKRADKRRRKQERRRFCSNIGK</sequence>
<feature type="region of interest" description="Disordered" evidence="1">
    <location>
        <begin position="44"/>
        <end position="75"/>
    </location>
</feature>
<feature type="region of interest" description="Disordered" evidence="1">
    <location>
        <begin position="363"/>
        <end position="388"/>
    </location>
</feature>
<proteinExistence type="predicted"/>
<evidence type="ECO:0000256" key="1">
    <source>
        <dbReference type="SAM" id="MobiDB-lite"/>
    </source>
</evidence>
<keyword evidence="3" id="KW-1185">Reference proteome</keyword>
<feature type="region of interest" description="Disordered" evidence="1">
    <location>
        <begin position="192"/>
        <end position="220"/>
    </location>
</feature>
<dbReference type="AlphaFoldDB" id="A0A8S3TWT2"/>
<evidence type="ECO:0000313" key="2">
    <source>
        <dbReference type="EMBL" id="CAG2238086.1"/>
    </source>
</evidence>
<feature type="compositionally biased region" description="Basic residues" evidence="1">
    <location>
        <begin position="417"/>
        <end position="426"/>
    </location>
</feature>
<organism evidence="2 3">
    <name type="scientific">Mytilus edulis</name>
    <name type="common">Blue mussel</name>
    <dbReference type="NCBI Taxonomy" id="6550"/>
    <lineage>
        <taxon>Eukaryota</taxon>
        <taxon>Metazoa</taxon>
        <taxon>Spiralia</taxon>
        <taxon>Lophotrochozoa</taxon>
        <taxon>Mollusca</taxon>
        <taxon>Bivalvia</taxon>
        <taxon>Autobranchia</taxon>
        <taxon>Pteriomorphia</taxon>
        <taxon>Mytilida</taxon>
        <taxon>Mytiloidea</taxon>
        <taxon>Mytilidae</taxon>
        <taxon>Mytilinae</taxon>
        <taxon>Mytilus</taxon>
    </lineage>
</organism>
<feature type="compositionally biased region" description="Polar residues" evidence="1">
    <location>
        <begin position="192"/>
        <end position="203"/>
    </location>
</feature>
<reference evidence="2" key="1">
    <citation type="submission" date="2021-03" db="EMBL/GenBank/DDBJ databases">
        <authorList>
            <person name="Bekaert M."/>
        </authorList>
    </citation>
    <scope>NUCLEOTIDE SEQUENCE</scope>
</reference>
<protein>
    <submittedName>
        <fullName evidence="2">Uncharacterized protein</fullName>
    </submittedName>
</protein>
<feature type="compositionally biased region" description="Basic and acidic residues" evidence="1">
    <location>
        <begin position="55"/>
        <end position="75"/>
    </location>
</feature>
<dbReference type="OrthoDB" id="10462138at2759"/>
<feature type="region of interest" description="Disordered" evidence="1">
    <location>
        <begin position="412"/>
        <end position="435"/>
    </location>
</feature>
<dbReference type="EMBL" id="CAJPWZ010002413">
    <property type="protein sequence ID" value="CAG2238086.1"/>
    <property type="molecule type" value="Genomic_DNA"/>
</dbReference>
<accession>A0A8S3TWT2</accession>
<dbReference type="Proteomes" id="UP000683360">
    <property type="component" value="Unassembled WGS sequence"/>
</dbReference>
<comment type="caution">
    <text evidence="2">The sequence shown here is derived from an EMBL/GenBank/DDBJ whole genome shotgun (WGS) entry which is preliminary data.</text>
</comment>
<feature type="compositionally biased region" description="Basic residues" evidence="1">
    <location>
        <begin position="45"/>
        <end position="54"/>
    </location>
</feature>
<evidence type="ECO:0000313" key="3">
    <source>
        <dbReference type="Proteomes" id="UP000683360"/>
    </source>
</evidence>
<gene>
    <name evidence="2" type="ORF">MEDL_50520</name>
</gene>